<dbReference type="InterPro" id="IPR010982">
    <property type="entry name" value="Lambda_DNA-bd_dom_sf"/>
</dbReference>
<dbReference type="Proteomes" id="UP000507954">
    <property type="component" value="Unassembled WGS sequence"/>
</dbReference>
<dbReference type="GO" id="GO:0003677">
    <property type="term" value="F:DNA binding"/>
    <property type="evidence" value="ECO:0007669"/>
    <property type="project" value="InterPro"/>
</dbReference>
<accession>A0A508WS13</accession>
<reference evidence="2" key="1">
    <citation type="submission" date="2019-06" db="EMBL/GenBank/DDBJ databases">
        <authorList>
            <person name="Le Quere A."/>
            <person name="Colella S."/>
        </authorList>
    </citation>
    <scope>NUCLEOTIDE SEQUENCE</scope>
    <source>
        <strain evidence="2">EmedicaeMD41</strain>
    </source>
</reference>
<organism evidence="2">
    <name type="scientific">Sinorhizobium medicae</name>
    <dbReference type="NCBI Taxonomy" id="110321"/>
    <lineage>
        <taxon>Bacteria</taxon>
        <taxon>Pseudomonadati</taxon>
        <taxon>Pseudomonadota</taxon>
        <taxon>Alphaproteobacteria</taxon>
        <taxon>Hyphomicrobiales</taxon>
        <taxon>Rhizobiaceae</taxon>
        <taxon>Sinorhizobium/Ensifer group</taxon>
        <taxon>Sinorhizobium</taxon>
    </lineage>
</organism>
<proteinExistence type="predicted"/>
<evidence type="ECO:0000256" key="1">
    <source>
        <dbReference type="SAM" id="MobiDB-lite"/>
    </source>
</evidence>
<evidence type="ECO:0000313" key="2">
    <source>
        <dbReference type="EMBL" id="VTZ60186.1"/>
    </source>
</evidence>
<protein>
    <submittedName>
        <fullName evidence="2">Uncharacterized protein</fullName>
    </submittedName>
</protein>
<dbReference type="AlphaFoldDB" id="A0A508WS13"/>
<gene>
    <name evidence="2" type="ORF">EMEDMD4_1350013</name>
</gene>
<name>A0A508WS13_9HYPH</name>
<dbReference type="EMBL" id="CABFNB010000041">
    <property type="protein sequence ID" value="VTZ60186.1"/>
    <property type="molecule type" value="Genomic_DNA"/>
</dbReference>
<feature type="region of interest" description="Disordered" evidence="1">
    <location>
        <begin position="26"/>
        <end position="65"/>
    </location>
</feature>
<sequence>MKCSGTGISSCWKLSHIFAPSADTLSQAHRQGIGRRMEKRTEELPVLSLNPEKKQKGQSNDADAHVGPRIRMRRVWLDMTQVALGSAIGVARLVTHEVHPLALRQAAAPASARLDGRRKAAASFIQGSLRSGR</sequence>
<dbReference type="SUPFAM" id="SSF47413">
    <property type="entry name" value="lambda repressor-like DNA-binding domains"/>
    <property type="match status" value="1"/>
</dbReference>